<organism evidence="1 2">
    <name type="scientific">Dreissena polymorpha</name>
    <name type="common">Zebra mussel</name>
    <name type="synonym">Mytilus polymorpha</name>
    <dbReference type="NCBI Taxonomy" id="45954"/>
    <lineage>
        <taxon>Eukaryota</taxon>
        <taxon>Metazoa</taxon>
        <taxon>Spiralia</taxon>
        <taxon>Lophotrochozoa</taxon>
        <taxon>Mollusca</taxon>
        <taxon>Bivalvia</taxon>
        <taxon>Autobranchia</taxon>
        <taxon>Heteroconchia</taxon>
        <taxon>Euheterodonta</taxon>
        <taxon>Imparidentia</taxon>
        <taxon>Neoheterodontei</taxon>
        <taxon>Myida</taxon>
        <taxon>Dreissenoidea</taxon>
        <taxon>Dreissenidae</taxon>
        <taxon>Dreissena</taxon>
    </lineage>
</organism>
<dbReference type="EMBL" id="JAIWYP010000004">
    <property type="protein sequence ID" value="KAH3842220.1"/>
    <property type="molecule type" value="Genomic_DNA"/>
</dbReference>
<reference evidence="1" key="2">
    <citation type="submission" date="2020-11" db="EMBL/GenBank/DDBJ databases">
        <authorList>
            <person name="McCartney M.A."/>
            <person name="Auch B."/>
            <person name="Kono T."/>
            <person name="Mallez S."/>
            <person name="Becker A."/>
            <person name="Gohl D.M."/>
            <person name="Silverstein K.A.T."/>
            <person name="Koren S."/>
            <person name="Bechman K.B."/>
            <person name="Herman A."/>
            <person name="Abrahante J.E."/>
            <person name="Garbe J."/>
        </authorList>
    </citation>
    <scope>NUCLEOTIDE SEQUENCE</scope>
    <source>
        <strain evidence="1">Duluth1</strain>
        <tissue evidence="1">Whole animal</tissue>
    </source>
</reference>
<evidence type="ECO:0000313" key="2">
    <source>
        <dbReference type="Proteomes" id="UP000828390"/>
    </source>
</evidence>
<accession>A0A9D4QU07</accession>
<dbReference type="AlphaFoldDB" id="A0A9D4QU07"/>
<proteinExistence type="predicted"/>
<reference evidence="1" key="1">
    <citation type="journal article" date="2019" name="bioRxiv">
        <title>The Genome of the Zebra Mussel, Dreissena polymorpha: A Resource for Invasive Species Research.</title>
        <authorList>
            <person name="McCartney M.A."/>
            <person name="Auch B."/>
            <person name="Kono T."/>
            <person name="Mallez S."/>
            <person name="Zhang Y."/>
            <person name="Obille A."/>
            <person name="Becker A."/>
            <person name="Abrahante J.E."/>
            <person name="Garbe J."/>
            <person name="Badalamenti J.P."/>
            <person name="Herman A."/>
            <person name="Mangelson H."/>
            <person name="Liachko I."/>
            <person name="Sullivan S."/>
            <person name="Sone E.D."/>
            <person name="Koren S."/>
            <person name="Silverstein K.A.T."/>
            <person name="Beckman K.B."/>
            <person name="Gohl D.M."/>
        </authorList>
    </citation>
    <scope>NUCLEOTIDE SEQUENCE</scope>
    <source>
        <strain evidence="1">Duluth1</strain>
        <tissue evidence="1">Whole animal</tissue>
    </source>
</reference>
<gene>
    <name evidence="1" type="ORF">DPMN_115716</name>
</gene>
<protein>
    <submittedName>
        <fullName evidence="1">Uncharacterized protein</fullName>
    </submittedName>
</protein>
<evidence type="ECO:0000313" key="1">
    <source>
        <dbReference type="EMBL" id="KAH3842220.1"/>
    </source>
</evidence>
<keyword evidence="2" id="KW-1185">Reference proteome</keyword>
<dbReference type="Proteomes" id="UP000828390">
    <property type="component" value="Unassembled WGS sequence"/>
</dbReference>
<name>A0A9D4QU07_DREPO</name>
<comment type="caution">
    <text evidence="1">The sequence shown here is derived from an EMBL/GenBank/DDBJ whole genome shotgun (WGS) entry which is preliminary data.</text>
</comment>
<sequence>MSFLFSVATCSIFPDIQCIDGGRGPGGNWDLMPDSFQVTQAFTAGVIRPLDGVPSSPIFVM</sequence>